<proteinExistence type="predicted"/>
<evidence type="ECO:0000313" key="3">
    <source>
        <dbReference type="Proteomes" id="UP001444661"/>
    </source>
</evidence>
<gene>
    <name evidence="2" type="ORF">PG993_010206</name>
</gene>
<organism evidence="2 3">
    <name type="scientific">Apiospora rasikravindrae</name>
    <dbReference type="NCBI Taxonomy" id="990691"/>
    <lineage>
        <taxon>Eukaryota</taxon>
        <taxon>Fungi</taxon>
        <taxon>Dikarya</taxon>
        <taxon>Ascomycota</taxon>
        <taxon>Pezizomycotina</taxon>
        <taxon>Sordariomycetes</taxon>
        <taxon>Xylariomycetidae</taxon>
        <taxon>Amphisphaeriales</taxon>
        <taxon>Apiosporaceae</taxon>
        <taxon>Apiospora</taxon>
    </lineage>
</organism>
<reference evidence="2 3" key="1">
    <citation type="submission" date="2023-01" db="EMBL/GenBank/DDBJ databases">
        <title>Analysis of 21 Apiospora genomes using comparative genomics revels a genus with tremendous synthesis potential of carbohydrate active enzymes and secondary metabolites.</title>
        <authorList>
            <person name="Sorensen T."/>
        </authorList>
    </citation>
    <scope>NUCLEOTIDE SEQUENCE [LARGE SCALE GENOMIC DNA]</scope>
    <source>
        <strain evidence="2 3">CBS 33761</strain>
    </source>
</reference>
<feature type="compositionally biased region" description="Acidic residues" evidence="1">
    <location>
        <begin position="123"/>
        <end position="146"/>
    </location>
</feature>
<comment type="caution">
    <text evidence="2">The sequence shown here is derived from an EMBL/GenBank/DDBJ whole genome shotgun (WGS) entry which is preliminary data.</text>
</comment>
<evidence type="ECO:0000313" key="2">
    <source>
        <dbReference type="EMBL" id="KAK8035211.1"/>
    </source>
</evidence>
<feature type="region of interest" description="Disordered" evidence="1">
    <location>
        <begin position="108"/>
        <end position="179"/>
    </location>
</feature>
<name>A0ABR1SMV3_9PEZI</name>
<protein>
    <submittedName>
        <fullName evidence="2">Uncharacterized protein</fullName>
    </submittedName>
</protein>
<feature type="compositionally biased region" description="Basic residues" evidence="1">
    <location>
        <begin position="8"/>
        <end position="19"/>
    </location>
</feature>
<dbReference type="EMBL" id="JAQQWK010000009">
    <property type="protein sequence ID" value="KAK8035211.1"/>
    <property type="molecule type" value="Genomic_DNA"/>
</dbReference>
<feature type="region of interest" description="Disordered" evidence="1">
    <location>
        <begin position="1"/>
        <end position="30"/>
    </location>
</feature>
<feature type="compositionally biased region" description="Basic and acidic residues" evidence="1">
    <location>
        <begin position="147"/>
        <end position="164"/>
    </location>
</feature>
<dbReference type="Proteomes" id="UP001444661">
    <property type="component" value="Unassembled WGS sequence"/>
</dbReference>
<keyword evidence="3" id="KW-1185">Reference proteome</keyword>
<feature type="compositionally biased region" description="Polar residues" evidence="1">
    <location>
        <begin position="108"/>
        <end position="122"/>
    </location>
</feature>
<sequence length="179" mass="19617">MAPNDKKTTKKQGSKKEKKPRGDGIDYRGDYDFDGTLGADNKTPATGGIKNSHHCIASHISSKHKEGAAYVRDQKNLDVTYHCYCGYQRQVWNNFLAHIRQRHGFKGNSNAIKEQKHVSASTEVDEQGVKEEDEELNGSDFDIGDMPDDHPPHQDPKDDDKDGGRGPGGAASGLIQAAA</sequence>
<accession>A0ABR1SMV3</accession>
<evidence type="ECO:0000256" key="1">
    <source>
        <dbReference type="SAM" id="MobiDB-lite"/>
    </source>
</evidence>
<feature type="compositionally biased region" description="Basic and acidic residues" evidence="1">
    <location>
        <begin position="20"/>
        <end position="30"/>
    </location>
</feature>